<dbReference type="EMBL" id="JBHTAI010000024">
    <property type="protein sequence ID" value="MFC7152656.1"/>
    <property type="molecule type" value="Genomic_DNA"/>
</dbReference>
<organism evidence="2 3">
    <name type="scientific">Cohnella cellulosilytica</name>
    <dbReference type="NCBI Taxonomy" id="986710"/>
    <lineage>
        <taxon>Bacteria</taxon>
        <taxon>Bacillati</taxon>
        <taxon>Bacillota</taxon>
        <taxon>Bacilli</taxon>
        <taxon>Bacillales</taxon>
        <taxon>Paenibacillaceae</taxon>
        <taxon>Cohnella</taxon>
    </lineage>
</organism>
<gene>
    <name evidence="2" type="ORF">ACFQMJ_29320</name>
</gene>
<dbReference type="InterPro" id="IPR007395">
    <property type="entry name" value="Zn_peptidase_2"/>
</dbReference>
<sequence>MFFHPMDFLIIIAFVLSLWAQFRVKGTFNRWSQVPAASGLTGYEAARRMLDLNGLRDVPVEPVPGTLSDHYDPIARVVRLSEPVYYERSIAAISVACHEVGHVIQHQHSYPMLVLRHRMFPVVRFASGIAPFLLLAGFLFSSLNLIGFGIIFFSAAVAFQLVTLPVEFNASSRARDLMVAEGFIRRDEERGVAKVLNAAALTYVAAALISLLELVKYILIFTNSNRD</sequence>
<dbReference type="PANTHER" id="PTHR36434">
    <property type="entry name" value="MEMBRANE PROTEASE YUGP-RELATED"/>
    <property type="match status" value="1"/>
</dbReference>
<keyword evidence="1" id="KW-0472">Membrane</keyword>
<keyword evidence="3" id="KW-1185">Reference proteome</keyword>
<accession>A0ABW2FKP8</accession>
<evidence type="ECO:0000313" key="2">
    <source>
        <dbReference type="EMBL" id="MFC7152656.1"/>
    </source>
</evidence>
<dbReference type="Proteomes" id="UP001596378">
    <property type="component" value="Unassembled WGS sequence"/>
</dbReference>
<protein>
    <submittedName>
        <fullName evidence="2">Zinc metallopeptidase</fullName>
    </submittedName>
</protein>
<comment type="caution">
    <text evidence="2">The sequence shown here is derived from an EMBL/GenBank/DDBJ whole genome shotgun (WGS) entry which is preliminary data.</text>
</comment>
<name>A0ABW2FKP8_9BACL</name>
<dbReference type="RefSeq" id="WP_378051726.1">
    <property type="nucleotide sequence ID" value="NZ_JBHMDN010000035.1"/>
</dbReference>
<keyword evidence="1" id="KW-0812">Transmembrane</keyword>
<proteinExistence type="predicted"/>
<dbReference type="Pfam" id="PF04298">
    <property type="entry name" value="Zn_peptidase_2"/>
    <property type="match status" value="1"/>
</dbReference>
<feature type="transmembrane region" description="Helical" evidence="1">
    <location>
        <begin position="6"/>
        <end position="22"/>
    </location>
</feature>
<keyword evidence="1" id="KW-1133">Transmembrane helix</keyword>
<feature type="transmembrane region" description="Helical" evidence="1">
    <location>
        <begin position="195"/>
        <end position="219"/>
    </location>
</feature>
<evidence type="ECO:0000313" key="3">
    <source>
        <dbReference type="Proteomes" id="UP001596378"/>
    </source>
</evidence>
<feature type="transmembrane region" description="Helical" evidence="1">
    <location>
        <begin position="146"/>
        <end position="168"/>
    </location>
</feature>
<reference evidence="3" key="1">
    <citation type="journal article" date="2019" name="Int. J. Syst. Evol. Microbiol.">
        <title>The Global Catalogue of Microorganisms (GCM) 10K type strain sequencing project: providing services to taxonomists for standard genome sequencing and annotation.</title>
        <authorList>
            <consortium name="The Broad Institute Genomics Platform"/>
            <consortium name="The Broad Institute Genome Sequencing Center for Infectious Disease"/>
            <person name="Wu L."/>
            <person name="Ma J."/>
        </authorList>
    </citation>
    <scope>NUCLEOTIDE SEQUENCE [LARGE SCALE GENOMIC DNA]</scope>
    <source>
        <strain evidence="3">KCTC 12907</strain>
    </source>
</reference>
<dbReference type="PANTHER" id="PTHR36434:SF1">
    <property type="entry name" value="MEMBRANE PROTEASE YUGP-RELATED"/>
    <property type="match status" value="1"/>
</dbReference>
<feature type="transmembrane region" description="Helical" evidence="1">
    <location>
        <begin position="122"/>
        <end position="140"/>
    </location>
</feature>
<evidence type="ECO:0000256" key="1">
    <source>
        <dbReference type="SAM" id="Phobius"/>
    </source>
</evidence>